<proteinExistence type="predicted"/>
<reference evidence="4 5" key="1">
    <citation type="submission" date="2015-06" db="EMBL/GenBank/DDBJ databases">
        <title>Draft genome of the ant-associated black yeast Phialophora attae CBS 131958.</title>
        <authorList>
            <person name="Moreno L.F."/>
            <person name="Stielow B.J."/>
            <person name="de Hoog S."/>
            <person name="Vicente V.A."/>
            <person name="Weiss V.A."/>
            <person name="de Vries M."/>
            <person name="Cruz L.M."/>
            <person name="Souza E.M."/>
        </authorList>
    </citation>
    <scope>NUCLEOTIDE SEQUENCE [LARGE SCALE GENOMIC DNA]</scope>
    <source>
        <strain evidence="4 5">CBS 131958</strain>
    </source>
</reference>
<organism evidence="4 5">
    <name type="scientific">Cyphellophora attinorum</name>
    <dbReference type="NCBI Taxonomy" id="1664694"/>
    <lineage>
        <taxon>Eukaryota</taxon>
        <taxon>Fungi</taxon>
        <taxon>Dikarya</taxon>
        <taxon>Ascomycota</taxon>
        <taxon>Pezizomycotina</taxon>
        <taxon>Eurotiomycetes</taxon>
        <taxon>Chaetothyriomycetidae</taxon>
        <taxon>Chaetothyriales</taxon>
        <taxon>Cyphellophoraceae</taxon>
        <taxon>Cyphellophora</taxon>
    </lineage>
</organism>
<dbReference type="InterPro" id="IPR045312">
    <property type="entry name" value="PCBER-like"/>
</dbReference>
<accession>A0A0N1H4Y8</accession>
<dbReference type="InterPro" id="IPR008030">
    <property type="entry name" value="NmrA-like"/>
</dbReference>
<dbReference type="OrthoDB" id="9974981at2759"/>
<dbReference type="PANTHER" id="PTHR47706">
    <property type="entry name" value="NMRA-LIKE FAMILY PROTEIN"/>
    <property type="match status" value="1"/>
</dbReference>
<dbReference type="Pfam" id="PF05368">
    <property type="entry name" value="NmrA"/>
    <property type="match status" value="1"/>
</dbReference>
<dbReference type="GO" id="GO:0016491">
    <property type="term" value="F:oxidoreductase activity"/>
    <property type="evidence" value="ECO:0007669"/>
    <property type="project" value="UniProtKB-KW"/>
</dbReference>
<dbReference type="RefSeq" id="XP_017996568.1">
    <property type="nucleotide sequence ID" value="XM_018144523.1"/>
</dbReference>
<dbReference type="AlphaFoldDB" id="A0A0N1H4Y8"/>
<dbReference type="VEuPathDB" id="FungiDB:AB675_4389"/>
<evidence type="ECO:0000259" key="3">
    <source>
        <dbReference type="Pfam" id="PF05368"/>
    </source>
</evidence>
<dbReference type="InterPro" id="IPR036291">
    <property type="entry name" value="NAD(P)-bd_dom_sf"/>
</dbReference>
<protein>
    <recommendedName>
        <fullName evidence="3">NmrA-like domain-containing protein</fullName>
    </recommendedName>
</protein>
<dbReference type="CDD" id="cd05259">
    <property type="entry name" value="PCBER_SDR_a"/>
    <property type="match status" value="1"/>
</dbReference>
<sequence length="316" mass="34531">MPPFKRIALLGANGILGAPLLDHLVTNTQCEITVLQRKSSKSTPAHTDNSRVKVLPIPDDLTASGSHKALVSALTGQDVVVISIAVRDVATHTALAAAAAEAGVQRFFPADWGSVDSSAARSQEVVPLFGRKVEIRAHLVEMTKKFPDFTWTSIVGGHFFDWGLREGFMHVNFKDRVTDVFDDGEGRSSLTTLKQYATAVVAVLELAGREDSGKDETANRMLFVQSFCVSQNELVTSLEKATGANWELKRYDLQKYIKDKKVEADAGDHQANEDLVFALGVEDGDWRKKEGYAMELLGLGEEDLDEIVASIAAELR</sequence>
<gene>
    <name evidence="4" type="ORF">AB675_4389</name>
</gene>
<evidence type="ECO:0000313" key="5">
    <source>
        <dbReference type="Proteomes" id="UP000038010"/>
    </source>
</evidence>
<dbReference type="STRING" id="1664694.A0A0N1H4Y8"/>
<evidence type="ECO:0000256" key="1">
    <source>
        <dbReference type="ARBA" id="ARBA00022857"/>
    </source>
</evidence>
<evidence type="ECO:0000256" key="2">
    <source>
        <dbReference type="ARBA" id="ARBA00023002"/>
    </source>
</evidence>
<comment type="caution">
    <text evidence="4">The sequence shown here is derived from an EMBL/GenBank/DDBJ whole genome shotgun (WGS) entry which is preliminary data.</text>
</comment>
<dbReference type="PANTHER" id="PTHR47706:SF9">
    <property type="entry name" value="NMRA-LIKE DOMAIN-CONTAINING PROTEIN-RELATED"/>
    <property type="match status" value="1"/>
</dbReference>
<dbReference type="SUPFAM" id="SSF51735">
    <property type="entry name" value="NAD(P)-binding Rossmann-fold domains"/>
    <property type="match status" value="1"/>
</dbReference>
<dbReference type="GeneID" id="28736403"/>
<dbReference type="EMBL" id="LFJN01000030">
    <property type="protein sequence ID" value="KPI36605.1"/>
    <property type="molecule type" value="Genomic_DNA"/>
</dbReference>
<feature type="domain" description="NmrA-like" evidence="3">
    <location>
        <begin position="5"/>
        <end position="159"/>
    </location>
</feature>
<dbReference type="Gene3D" id="3.90.25.10">
    <property type="entry name" value="UDP-galactose 4-epimerase, domain 1"/>
    <property type="match status" value="1"/>
</dbReference>
<evidence type="ECO:0000313" key="4">
    <source>
        <dbReference type="EMBL" id="KPI36605.1"/>
    </source>
</evidence>
<dbReference type="InterPro" id="IPR051609">
    <property type="entry name" value="NmrA/Isoflavone_reductase-like"/>
</dbReference>
<keyword evidence="5" id="KW-1185">Reference proteome</keyword>
<keyword evidence="2" id="KW-0560">Oxidoreductase</keyword>
<dbReference type="Proteomes" id="UP000038010">
    <property type="component" value="Unassembled WGS sequence"/>
</dbReference>
<name>A0A0N1H4Y8_9EURO</name>
<keyword evidence="1" id="KW-0521">NADP</keyword>
<dbReference type="Gene3D" id="3.40.50.720">
    <property type="entry name" value="NAD(P)-binding Rossmann-like Domain"/>
    <property type="match status" value="1"/>
</dbReference>